<dbReference type="Pfam" id="PF00155">
    <property type="entry name" value="Aminotran_1_2"/>
    <property type="match status" value="1"/>
</dbReference>
<dbReference type="InterPro" id="IPR015424">
    <property type="entry name" value="PyrdxlP-dep_Trfase"/>
</dbReference>
<keyword evidence="5 12" id="KW-0032">Aminotransferase</keyword>
<evidence type="ECO:0000256" key="6">
    <source>
        <dbReference type="ARBA" id="ARBA00022679"/>
    </source>
</evidence>
<reference evidence="12 13" key="1">
    <citation type="submission" date="2023-09" db="EMBL/GenBank/DDBJ databases">
        <title>Pangenome analysis of Batrachochytrium dendrobatidis and related Chytrids.</title>
        <authorList>
            <person name="Yacoub M.N."/>
            <person name="Stajich J.E."/>
            <person name="James T.Y."/>
        </authorList>
    </citation>
    <scope>NUCLEOTIDE SEQUENCE [LARGE SCALE GENOMIC DNA]</scope>
    <source>
        <strain evidence="12 13">JEL0888</strain>
    </source>
</reference>
<dbReference type="Gene3D" id="3.40.640.10">
    <property type="entry name" value="Type I PLP-dependent aspartate aminotransferase-like (Major domain)"/>
    <property type="match status" value="1"/>
</dbReference>
<comment type="caution">
    <text evidence="12">The sequence shown here is derived from an EMBL/GenBank/DDBJ whole genome shotgun (WGS) entry which is preliminary data.</text>
</comment>
<gene>
    <name evidence="12" type="primary">HIS5</name>
    <name evidence="12" type="ORF">HK105_200762</name>
</gene>
<dbReference type="PANTHER" id="PTHR42885:SF2">
    <property type="entry name" value="HISTIDINOL-PHOSPHATE AMINOTRANSFERASE"/>
    <property type="match status" value="1"/>
</dbReference>
<comment type="cofactor">
    <cofactor evidence="1 9">
        <name>pyridoxal 5'-phosphate</name>
        <dbReference type="ChEBI" id="CHEBI:597326"/>
    </cofactor>
</comment>
<dbReference type="EC" id="2.6.1.9" evidence="4"/>
<dbReference type="GO" id="GO:0004400">
    <property type="term" value="F:histidinol-phosphate transaminase activity"/>
    <property type="evidence" value="ECO:0007669"/>
    <property type="project" value="UniProtKB-EC"/>
</dbReference>
<evidence type="ECO:0000256" key="3">
    <source>
        <dbReference type="ARBA" id="ARBA00008392"/>
    </source>
</evidence>
<dbReference type="InterPro" id="IPR015421">
    <property type="entry name" value="PyrdxlP-dep_Trfase_major"/>
</dbReference>
<dbReference type="EMBL" id="JADGIZ020000002">
    <property type="protein sequence ID" value="KAL2919845.1"/>
    <property type="molecule type" value="Genomic_DNA"/>
</dbReference>
<evidence type="ECO:0000313" key="12">
    <source>
        <dbReference type="EMBL" id="KAL2919845.1"/>
    </source>
</evidence>
<comment type="similarity">
    <text evidence="3 9">Belongs to the class-II pyridoxal-phosphate-dependent aminotransferase family.</text>
</comment>
<evidence type="ECO:0000256" key="8">
    <source>
        <dbReference type="ARBA" id="ARBA00047481"/>
    </source>
</evidence>
<keyword evidence="6 12" id="KW-0808">Transferase</keyword>
<dbReference type="InterPro" id="IPR001917">
    <property type="entry name" value="Aminotrans_II_pyridoxalP_BS"/>
</dbReference>
<proteinExistence type="inferred from homology"/>
<evidence type="ECO:0000256" key="4">
    <source>
        <dbReference type="ARBA" id="ARBA00012748"/>
    </source>
</evidence>
<dbReference type="Proteomes" id="UP001527925">
    <property type="component" value="Unassembled WGS sequence"/>
</dbReference>
<dbReference type="PANTHER" id="PTHR42885">
    <property type="entry name" value="HISTIDINOL-PHOSPHATE AMINOTRANSFERASE-RELATED"/>
    <property type="match status" value="1"/>
</dbReference>
<dbReference type="CDD" id="cd00609">
    <property type="entry name" value="AAT_like"/>
    <property type="match status" value="1"/>
</dbReference>
<evidence type="ECO:0000256" key="2">
    <source>
        <dbReference type="ARBA" id="ARBA00005011"/>
    </source>
</evidence>
<evidence type="ECO:0000313" key="13">
    <source>
        <dbReference type="Proteomes" id="UP001527925"/>
    </source>
</evidence>
<evidence type="ECO:0000259" key="11">
    <source>
        <dbReference type="Pfam" id="PF00155"/>
    </source>
</evidence>
<evidence type="ECO:0000256" key="5">
    <source>
        <dbReference type="ARBA" id="ARBA00022576"/>
    </source>
</evidence>
<feature type="region of interest" description="Disordered" evidence="10">
    <location>
        <begin position="48"/>
        <end position="75"/>
    </location>
</feature>
<evidence type="ECO:0000256" key="10">
    <source>
        <dbReference type="SAM" id="MobiDB-lite"/>
    </source>
</evidence>
<keyword evidence="13" id="KW-1185">Reference proteome</keyword>
<comment type="pathway">
    <text evidence="2">Amino-acid biosynthesis; L-histidine biosynthesis; L-histidine from 5-phospho-alpha-D-ribose 1-diphosphate: step 7/9.</text>
</comment>
<dbReference type="InterPro" id="IPR004839">
    <property type="entry name" value="Aminotransferase_I/II_large"/>
</dbReference>
<comment type="catalytic activity">
    <reaction evidence="8">
        <text>L-histidinol phosphate + 2-oxoglutarate = 3-(imidazol-4-yl)-2-oxopropyl phosphate + L-glutamate</text>
        <dbReference type="Rhea" id="RHEA:23744"/>
        <dbReference type="ChEBI" id="CHEBI:16810"/>
        <dbReference type="ChEBI" id="CHEBI:29985"/>
        <dbReference type="ChEBI" id="CHEBI:57766"/>
        <dbReference type="ChEBI" id="CHEBI:57980"/>
        <dbReference type="EC" id="2.6.1.9"/>
    </reaction>
</comment>
<evidence type="ECO:0000256" key="7">
    <source>
        <dbReference type="ARBA" id="ARBA00022898"/>
    </source>
</evidence>
<organism evidence="12 13">
    <name type="scientific">Polyrhizophydium stewartii</name>
    <dbReference type="NCBI Taxonomy" id="2732419"/>
    <lineage>
        <taxon>Eukaryota</taxon>
        <taxon>Fungi</taxon>
        <taxon>Fungi incertae sedis</taxon>
        <taxon>Chytridiomycota</taxon>
        <taxon>Chytridiomycota incertae sedis</taxon>
        <taxon>Chytridiomycetes</taxon>
        <taxon>Rhizophydiales</taxon>
        <taxon>Rhizophydiales incertae sedis</taxon>
        <taxon>Polyrhizophydium</taxon>
    </lineage>
</organism>
<accession>A0ABR4NK41</accession>
<sequence length="413" mass="45103">MHNARPDFVLRDIVRPNILALQPYRCARDDYKSGILLDANENSYGPALSDPAGDFVTPPAASTPGVDPNPDEAPVNPDVHLERYPDPHQHEVKSRLCAFRGLPSPDHLFLGVGSDESIDIAIRVFCRPGVDKILICPPTYGMYSVSAQINDVQVVRVPLDVADGRFQLQVDQVLETLAADPLIKILFLCSPGNPTGNLLAHADVKRILDFTGYKGIVLVDEAYIDFSVDAEGVNLQSVASWTVEYPNLVVTQTLSKAFGLAGIRCGVSISSTDIARIFNSTKAPYNISTPTSLLARSALSEVGLDRMRMHVMSTLLERERLRSALPALPRVGRVFGGNHANFILVEIVDGQGAPDNKAAFSAYKQLAEVEHVVVRFRGNELGCTACLRITIGMPEHNEQLLERMRRVLSSLAA</sequence>
<name>A0ABR4NK41_9FUNG</name>
<evidence type="ECO:0000256" key="1">
    <source>
        <dbReference type="ARBA" id="ARBA00001933"/>
    </source>
</evidence>
<protein>
    <recommendedName>
        <fullName evidence="4">histidinol-phosphate transaminase</fullName>
        <ecNumber evidence="4">2.6.1.9</ecNumber>
    </recommendedName>
</protein>
<feature type="domain" description="Aminotransferase class I/classII large" evidence="11">
    <location>
        <begin position="81"/>
        <end position="403"/>
    </location>
</feature>
<evidence type="ECO:0000256" key="9">
    <source>
        <dbReference type="RuleBase" id="RU003693"/>
    </source>
</evidence>
<dbReference type="SUPFAM" id="SSF53383">
    <property type="entry name" value="PLP-dependent transferases"/>
    <property type="match status" value="1"/>
</dbReference>
<dbReference type="PROSITE" id="PS00599">
    <property type="entry name" value="AA_TRANSFER_CLASS_2"/>
    <property type="match status" value="1"/>
</dbReference>
<dbReference type="Gene3D" id="3.90.1150.10">
    <property type="entry name" value="Aspartate Aminotransferase, domain 1"/>
    <property type="match status" value="1"/>
</dbReference>
<dbReference type="InterPro" id="IPR015422">
    <property type="entry name" value="PyrdxlP-dep_Trfase_small"/>
</dbReference>
<keyword evidence="7 9" id="KW-0663">Pyridoxal phosphate</keyword>